<proteinExistence type="predicted"/>
<dbReference type="Pfam" id="PF14322">
    <property type="entry name" value="SusD-like_3"/>
    <property type="match status" value="1"/>
</dbReference>
<organism evidence="2 3">
    <name type="scientific">Capnocytophaga granulosa</name>
    <dbReference type="NCBI Taxonomy" id="45242"/>
    <lineage>
        <taxon>Bacteria</taxon>
        <taxon>Pseudomonadati</taxon>
        <taxon>Bacteroidota</taxon>
        <taxon>Flavobacteriia</taxon>
        <taxon>Flavobacteriales</taxon>
        <taxon>Flavobacteriaceae</taxon>
        <taxon>Capnocytophaga</taxon>
    </lineage>
</organism>
<evidence type="ECO:0000313" key="3">
    <source>
        <dbReference type="Proteomes" id="UP000182771"/>
    </source>
</evidence>
<dbReference type="Gene3D" id="1.25.40.390">
    <property type="match status" value="1"/>
</dbReference>
<keyword evidence="3" id="KW-1185">Reference proteome</keyword>
<sequence>MKRLYYIFSAAFLALTSCNKLLDELPDNQVRVDSPEKVKKLLVNAYPQVSASILNEFSSDNIGDGGDLVKFDPPLAVEIANWEPINEYSDYEGLKYVWQYHYDAINHANTALEAIDKLGNTAELQPARGEALVARAYGHFELVNLFGKPYNPSTSASDPGIPYMLAPETELNKKYERTSVAKIYQQIDADLQEGLPLINDSYYDMPKYHFNKRAAYAFAARFYLYYQQWQKALDAANEVLTTNDRTTKNLLRNWKDFRDVSKVGSTKQGNRALYYTRDDIQANLLVLPVYSNITNYFSEDYSRRYTHNSRISNQETLAAPNLWDTQGKAIINERYWFMPIKTESNDANTIFFDKWPAFSGDYSRSIMIPFTTDETLLVRAEAKIHLKQYESAVNDLNLWTSKFIQVKEVAGYTNKNQVTQDEIVAFYNGINYSQATDDGATQKKHLNPSFTIEADGIQEPLLHYLLECRRVLTLGDGLRWQDIRRYNIEVVRYKTDENNRNQFSVKAVLPPDDPRRTLQLPTMVLQAGMTPNPR</sequence>
<dbReference type="GeneID" id="85017105"/>
<dbReference type="EMBL" id="FNND01000007">
    <property type="protein sequence ID" value="SDX04638.1"/>
    <property type="molecule type" value="Genomic_DNA"/>
</dbReference>
<dbReference type="OrthoDB" id="1147023at2"/>
<gene>
    <name evidence="2" type="ORF">SAMN05444420_10748</name>
</gene>
<protein>
    <submittedName>
        <fullName evidence="2">Starch-binding associating with outer membrane</fullName>
    </submittedName>
</protein>
<evidence type="ECO:0000259" key="1">
    <source>
        <dbReference type="Pfam" id="PF14322"/>
    </source>
</evidence>
<feature type="domain" description="SusD-like N-terminal" evidence="1">
    <location>
        <begin position="22"/>
        <end position="224"/>
    </location>
</feature>
<evidence type="ECO:0000313" key="2">
    <source>
        <dbReference type="EMBL" id="SDX04638.1"/>
    </source>
</evidence>
<dbReference type="RefSeq" id="WP_016421043.1">
    <property type="nucleotide sequence ID" value="NZ_FNND01000007.1"/>
</dbReference>
<dbReference type="PROSITE" id="PS51257">
    <property type="entry name" value="PROKAR_LIPOPROTEIN"/>
    <property type="match status" value="1"/>
</dbReference>
<dbReference type="Proteomes" id="UP000182771">
    <property type="component" value="Unassembled WGS sequence"/>
</dbReference>
<dbReference type="InterPro" id="IPR011990">
    <property type="entry name" value="TPR-like_helical_dom_sf"/>
</dbReference>
<comment type="caution">
    <text evidence="2">The sequence shown here is derived from an EMBL/GenBank/DDBJ whole genome shotgun (WGS) entry which is preliminary data.</text>
</comment>
<dbReference type="SUPFAM" id="SSF48452">
    <property type="entry name" value="TPR-like"/>
    <property type="match status" value="1"/>
</dbReference>
<dbReference type="AlphaFoldDB" id="A0A1H2YIK6"/>
<name>A0A1H2YIK6_9FLAO</name>
<reference evidence="2 3" key="1">
    <citation type="submission" date="2016-10" db="EMBL/GenBank/DDBJ databases">
        <authorList>
            <person name="Varghese N."/>
            <person name="Submissions S."/>
        </authorList>
    </citation>
    <scope>NUCLEOTIDE SEQUENCE [LARGE SCALE GENOMIC DNA]</scope>
    <source>
        <strain evidence="2 3">DSM 11449</strain>
    </source>
</reference>
<accession>A0A1H2YIK6</accession>
<dbReference type="InterPro" id="IPR033985">
    <property type="entry name" value="SusD-like_N"/>
</dbReference>